<dbReference type="SMART" id="SM00342">
    <property type="entry name" value="HTH_ARAC"/>
    <property type="match status" value="1"/>
</dbReference>
<evidence type="ECO:0000256" key="1">
    <source>
        <dbReference type="ARBA" id="ARBA00023015"/>
    </source>
</evidence>
<sequence length="325" mass="36720">MSSLILAAHIKPFIDFAALTFAERDQSVVTALQADFSRLQADQDMVPVAYLYEVLARIDAITQEELLGIRVAGFMQLSALGLIYQISLQAATIEEGIFYLQHFVAATLPFIEMKVDSQGTHHRISLHVNNKEDSGNRFLLEALLSIVAKELQMMSAGPLQYRIHSPAWNESYPEDFCQDKIYAITFSDIRLQAAIGKYSRLQLDFLVPQYLKMIEGLKQEMGFINKVKIAALQMATPALPELKTVADGFNMTTRTFQRALAKEQVTFRQLTDDLNKDLALMLLRHNQYSVADVGYLLGYAEPAAFQHSFKKWYGSTPNTIRKQLV</sequence>
<dbReference type="Proteomes" id="UP000249819">
    <property type="component" value="Unassembled WGS sequence"/>
</dbReference>
<protein>
    <submittedName>
        <fullName evidence="5">AraC-type transcriptional regulator</fullName>
    </submittedName>
</protein>
<reference evidence="5 6" key="1">
    <citation type="submission" date="2018-06" db="EMBL/GenBank/DDBJ databases">
        <title>Genomic Encyclopedia of Archaeal and Bacterial Type Strains, Phase II (KMG-II): from individual species to whole genera.</title>
        <authorList>
            <person name="Goeker M."/>
        </authorList>
    </citation>
    <scope>NUCLEOTIDE SEQUENCE [LARGE SCALE GENOMIC DNA]</scope>
    <source>
        <strain evidence="5 6">DSM 29821</strain>
    </source>
</reference>
<keyword evidence="2" id="KW-0238">DNA-binding</keyword>
<evidence type="ECO:0000313" key="5">
    <source>
        <dbReference type="EMBL" id="RAJ81929.1"/>
    </source>
</evidence>
<keyword evidence="1" id="KW-0805">Transcription regulation</keyword>
<evidence type="ECO:0000259" key="4">
    <source>
        <dbReference type="PROSITE" id="PS01124"/>
    </source>
</evidence>
<dbReference type="Pfam" id="PF12625">
    <property type="entry name" value="Arabinose_bd"/>
    <property type="match status" value="1"/>
</dbReference>
<accession>A0A327VY87</accession>
<dbReference type="OrthoDB" id="5582699at2"/>
<evidence type="ECO:0000313" key="6">
    <source>
        <dbReference type="Proteomes" id="UP000249819"/>
    </source>
</evidence>
<dbReference type="SUPFAM" id="SSF46689">
    <property type="entry name" value="Homeodomain-like"/>
    <property type="match status" value="1"/>
</dbReference>
<comment type="caution">
    <text evidence="5">The sequence shown here is derived from an EMBL/GenBank/DDBJ whole genome shotgun (WGS) entry which is preliminary data.</text>
</comment>
<name>A0A327VY87_9BACT</name>
<feature type="domain" description="HTH araC/xylS-type" evidence="4">
    <location>
        <begin position="242"/>
        <end position="323"/>
    </location>
</feature>
<gene>
    <name evidence="5" type="ORF">CLV59_104154</name>
</gene>
<dbReference type="PANTHER" id="PTHR47894:SF4">
    <property type="entry name" value="HTH-TYPE TRANSCRIPTIONAL REGULATOR GADX"/>
    <property type="match status" value="1"/>
</dbReference>
<dbReference type="PANTHER" id="PTHR47894">
    <property type="entry name" value="HTH-TYPE TRANSCRIPTIONAL REGULATOR GADX"/>
    <property type="match status" value="1"/>
</dbReference>
<dbReference type="PROSITE" id="PS01124">
    <property type="entry name" value="HTH_ARAC_FAMILY_2"/>
    <property type="match status" value="1"/>
</dbReference>
<dbReference type="InterPro" id="IPR009057">
    <property type="entry name" value="Homeodomain-like_sf"/>
</dbReference>
<evidence type="ECO:0000256" key="2">
    <source>
        <dbReference type="ARBA" id="ARBA00023125"/>
    </source>
</evidence>
<dbReference type="EMBL" id="QLMA01000004">
    <property type="protein sequence ID" value="RAJ81929.1"/>
    <property type="molecule type" value="Genomic_DNA"/>
</dbReference>
<dbReference type="InterPro" id="IPR032687">
    <property type="entry name" value="AraC-type_N"/>
</dbReference>
<dbReference type="AlphaFoldDB" id="A0A327VY87"/>
<keyword evidence="6" id="KW-1185">Reference proteome</keyword>
<keyword evidence="3" id="KW-0804">Transcription</keyword>
<organism evidence="5 6">
    <name type="scientific">Chitinophaga dinghuensis</name>
    <dbReference type="NCBI Taxonomy" id="1539050"/>
    <lineage>
        <taxon>Bacteria</taxon>
        <taxon>Pseudomonadati</taxon>
        <taxon>Bacteroidota</taxon>
        <taxon>Chitinophagia</taxon>
        <taxon>Chitinophagales</taxon>
        <taxon>Chitinophagaceae</taxon>
        <taxon>Chitinophaga</taxon>
    </lineage>
</organism>
<dbReference type="Gene3D" id="1.10.10.60">
    <property type="entry name" value="Homeodomain-like"/>
    <property type="match status" value="1"/>
</dbReference>
<proteinExistence type="predicted"/>
<dbReference type="GO" id="GO:0003700">
    <property type="term" value="F:DNA-binding transcription factor activity"/>
    <property type="evidence" value="ECO:0007669"/>
    <property type="project" value="InterPro"/>
</dbReference>
<dbReference type="GO" id="GO:0005829">
    <property type="term" value="C:cytosol"/>
    <property type="evidence" value="ECO:0007669"/>
    <property type="project" value="TreeGrafter"/>
</dbReference>
<evidence type="ECO:0000256" key="3">
    <source>
        <dbReference type="ARBA" id="ARBA00023163"/>
    </source>
</evidence>
<dbReference type="GO" id="GO:0000976">
    <property type="term" value="F:transcription cis-regulatory region binding"/>
    <property type="evidence" value="ECO:0007669"/>
    <property type="project" value="TreeGrafter"/>
</dbReference>
<dbReference type="RefSeq" id="WP_111592491.1">
    <property type="nucleotide sequence ID" value="NZ_QLMA01000004.1"/>
</dbReference>
<dbReference type="Pfam" id="PF12833">
    <property type="entry name" value="HTH_18"/>
    <property type="match status" value="1"/>
</dbReference>
<dbReference type="InterPro" id="IPR018060">
    <property type="entry name" value="HTH_AraC"/>
</dbReference>